<feature type="region of interest" description="Disordered" evidence="1">
    <location>
        <begin position="286"/>
        <end position="311"/>
    </location>
</feature>
<reference evidence="2 3" key="1">
    <citation type="submission" date="2014-04" db="EMBL/GenBank/DDBJ databases">
        <authorList>
            <consortium name="DOE Joint Genome Institute"/>
            <person name="Kuo A."/>
            <person name="Martino E."/>
            <person name="Perotto S."/>
            <person name="Kohler A."/>
            <person name="Nagy L.G."/>
            <person name="Floudas D."/>
            <person name="Copeland A."/>
            <person name="Barry K.W."/>
            <person name="Cichocki N."/>
            <person name="Veneault-Fourrey C."/>
            <person name="LaButti K."/>
            <person name="Lindquist E.A."/>
            <person name="Lipzen A."/>
            <person name="Lundell T."/>
            <person name="Morin E."/>
            <person name="Murat C."/>
            <person name="Sun H."/>
            <person name="Tunlid A."/>
            <person name="Henrissat B."/>
            <person name="Grigoriev I.V."/>
            <person name="Hibbett D.S."/>
            <person name="Martin F."/>
            <person name="Nordberg H.P."/>
            <person name="Cantor M.N."/>
            <person name="Hua S.X."/>
        </authorList>
    </citation>
    <scope>NUCLEOTIDE SEQUENCE [LARGE SCALE GENOMIC DNA]</scope>
    <source>
        <strain evidence="2 3">Zn</strain>
    </source>
</reference>
<evidence type="ECO:0000256" key="1">
    <source>
        <dbReference type="SAM" id="MobiDB-lite"/>
    </source>
</evidence>
<evidence type="ECO:0000313" key="2">
    <source>
        <dbReference type="EMBL" id="KIM99453.1"/>
    </source>
</evidence>
<organism evidence="2 3">
    <name type="scientific">Oidiodendron maius (strain Zn)</name>
    <dbReference type="NCBI Taxonomy" id="913774"/>
    <lineage>
        <taxon>Eukaryota</taxon>
        <taxon>Fungi</taxon>
        <taxon>Dikarya</taxon>
        <taxon>Ascomycota</taxon>
        <taxon>Pezizomycotina</taxon>
        <taxon>Leotiomycetes</taxon>
        <taxon>Leotiomycetes incertae sedis</taxon>
        <taxon>Myxotrichaceae</taxon>
        <taxon>Oidiodendron</taxon>
    </lineage>
</organism>
<dbReference type="AlphaFoldDB" id="A0A0C3CKD8"/>
<gene>
    <name evidence="2" type="ORF">OIDMADRAFT_180904</name>
</gene>
<dbReference type="InParanoid" id="A0A0C3CKD8"/>
<evidence type="ECO:0000313" key="3">
    <source>
        <dbReference type="Proteomes" id="UP000054321"/>
    </source>
</evidence>
<name>A0A0C3CKD8_OIDMZ</name>
<reference evidence="3" key="2">
    <citation type="submission" date="2015-01" db="EMBL/GenBank/DDBJ databases">
        <title>Evolutionary Origins and Diversification of the Mycorrhizal Mutualists.</title>
        <authorList>
            <consortium name="DOE Joint Genome Institute"/>
            <consortium name="Mycorrhizal Genomics Consortium"/>
            <person name="Kohler A."/>
            <person name="Kuo A."/>
            <person name="Nagy L.G."/>
            <person name="Floudas D."/>
            <person name="Copeland A."/>
            <person name="Barry K.W."/>
            <person name="Cichocki N."/>
            <person name="Veneault-Fourrey C."/>
            <person name="LaButti K."/>
            <person name="Lindquist E.A."/>
            <person name="Lipzen A."/>
            <person name="Lundell T."/>
            <person name="Morin E."/>
            <person name="Murat C."/>
            <person name="Riley R."/>
            <person name="Ohm R."/>
            <person name="Sun H."/>
            <person name="Tunlid A."/>
            <person name="Henrissat B."/>
            <person name="Grigoriev I.V."/>
            <person name="Hibbett D.S."/>
            <person name="Martin F."/>
        </authorList>
    </citation>
    <scope>NUCLEOTIDE SEQUENCE [LARGE SCALE GENOMIC DNA]</scope>
    <source>
        <strain evidence="3">Zn</strain>
    </source>
</reference>
<dbReference type="EMBL" id="KN832878">
    <property type="protein sequence ID" value="KIM99453.1"/>
    <property type="molecule type" value="Genomic_DNA"/>
</dbReference>
<accession>A0A0C3CKD8</accession>
<protein>
    <submittedName>
        <fullName evidence="2">Uncharacterized protein</fullName>
    </submittedName>
</protein>
<keyword evidence="3" id="KW-1185">Reference proteome</keyword>
<feature type="region of interest" description="Disordered" evidence="1">
    <location>
        <begin position="1"/>
        <end position="59"/>
    </location>
</feature>
<dbReference type="Proteomes" id="UP000054321">
    <property type="component" value="Unassembled WGS sequence"/>
</dbReference>
<proteinExistence type="predicted"/>
<dbReference type="HOGENOM" id="CLU_894571_0_0_1"/>
<sequence>MVPPKAGIEGSKKHRRQQADNKTGTSEVGLDQAEGNPAPQPHARVLGVRSGASGGSRNEQQASTERWIFFVAQYLVLSRTRRHDAERRGARRKGDLVCLWRSESSTSKEILLEGGKATNCASEEVNNHHAGEKLVRQGQEEVDGIIPASCDAHSWDYGVRYVREKSQRCPVHPPSSPGQIIDMVWSTSSLGSPRTTRSTYSTAPGESAPLRLWDMEMGMRGPRPEERLLAAGLTSIPKGRRPLPFGLRDRHSSCLLHYEVLNCLSDVQSDGPPSATAGPGFVALSSTGTGGSARTVRYSAANRGDGEGFQS</sequence>